<feature type="region of interest" description="Disordered" evidence="1">
    <location>
        <begin position="346"/>
        <end position="422"/>
    </location>
</feature>
<dbReference type="SUPFAM" id="SSF54695">
    <property type="entry name" value="POZ domain"/>
    <property type="match status" value="1"/>
</dbReference>
<organism evidence="3 4">
    <name type="scientific">Zymoseptoria tritici ST99CH_1E4</name>
    <dbReference type="NCBI Taxonomy" id="1276532"/>
    <lineage>
        <taxon>Eukaryota</taxon>
        <taxon>Fungi</taxon>
        <taxon>Dikarya</taxon>
        <taxon>Ascomycota</taxon>
        <taxon>Pezizomycotina</taxon>
        <taxon>Dothideomycetes</taxon>
        <taxon>Dothideomycetidae</taxon>
        <taxon>Mycosphaerellales</taxon>
        <taxon>Mycosphaerellaceae</taxon>
        <taxon>Zymoseptoria</taxon>
    </lineage>
</organism>
<feature type="domain" description="BTB" evidence="2">
    <location>
        <begin position="36"/>
        <end position="102"/>
    </location>
</feature>
<dbReference type="EMBL" id="LT854255">
    <property type="protein sequence ID" value="SMR48499.1"/>
    <property type="molecule type" value="Genomic_DNA"/>
</dbReference>
<dbReference type="InterPro" id="IPR000210">
    <property type="entry name" value="BTB/POZ_dom"/>
</dbReference>
<evidence type="ECO:0000259" key="2">
    <source>
        <dbReference type="PROSITE" id="PS50097"/>
    </source>
</evidence>
<dbReference type="Pfam" id="PF00651">
    <property type="entry name" value="BTB"/>
    <property type="match status" value="1"/>
</dbReference>
<evidence type="ECO:0000313" key="3">
    <source>
        <dbReference type="EMBL" id="SMR48499.1"/>
    </source>
</evidence>
<accession>A0A2H1G4N1</accession>
<dbReference type="PANTHER" id="PTHR47843">
    <property type="entry name" value="BTB DOMAIN-CONTAINING PROTEIN-RELATED"/>
    <property type="match status" value="1"/>
</dbReference>
<proteinExistence type="predicted"/>
<feature type="compositionally biased region" description="Basic and acidic residues" evidence="1">
    <location>
        <begin position="384"/>
        <end position="394"/>
    </location>
</feature>
<dbReference type="Gene3D" id="3.30.710.10">
    <property type="entry name" value="Potassium Channel Kv1.1, Chain A"/>
    <property type="match status" value="1"/>
</dbReference>
<reference evidence="4" key="1">
    <citation type="submission" date="2017-05" db="EMBL/GenBank/DDBJ databases">
        <authorList>
            <person name="Song R."/>
            <person name="Chenine A.L."/>
            <person name="Ruprecht R.M."/>
        </authorList>
    </citation>
    <scope>NUCLEOTIDE SEQUENCE [LARGE SCALE GENOMIC DNA]</scope>
</reference>
<dbReference type="InterPro" id="IPR011333">
    <property type="entry name" value="SKP1/BTB/POZ_sf"/>
</dbReference>
<dbReference type="PANTHER" id="PTHR47843:SF5">
    <property type="entry name" value="BTB_POZ DOMAIN PROTEIN"/>
    <property type="match status" value="1"/>
</dbReference>
<dbReference type="PROSITE" id="PS50097">
    <property type="entry name" value="BTB"/>
    <property type="match status" value="1"/>
</dbReference>
<protein>
    <recommendedName>
        <fullName evidence="2">BTB domain-containing protein</fullName>
    </recommendedName>
</protein>
<dbReference type="Proteomes" id="UP000245764">
    <property type="component" value="Chromosome 3"/>
</dbReference>
<gene>
    <name evidence="3" type="ORF">ZT1E4_G3889</name>
</gene>
<evidence type="ECO:0000313" key="4">
    <source>
        <dbReference type="Proteomes" id="UP000245764"/>
    </source>
</evidence>
<dbReference type="AlphaFoldDB" id="A0A2H1G4N1"/>
<sequence length="422" mass="46764">MDMQHRPAANAATVSMDIGPFLREGTEELLNTGLFSDFTIICELNEYRVHKNVLFVHGGKFRELVERAHEAGKDTLHVKQEAPAIFEAVLQYLYRLDFDSPTLSEGAQFQFTALVYLMANKYDVQGLPELALAKCEQACAPEKDLGSFIRNMQLAQQVKDSGDPSLWEVVYRVAEARFDLLEAQGNNGSLFDHEEECLARLLAEIRGSKNPLHQQNSSDSDDGGVGIDENVCPATSKRTPIVEAEPTTKFVPPHLRPRLGEINQNVAGQGQLDATATTFKPTAAQSTQKVEAKMKSEKAQGKLPQVQDNFPAAHAATASKNHWNDDPQVADRWPVVEGDNYAFTNSTNDHSSNSWSNGWSQPREPEPTFAGTGRRLDAAVVDPIARERQNRSIRENFIASKEAEGKAKQPSKKFVLRFGKGD</sequence>
<evidence type="ECO:0000256" key="1">
    <source>
        <dbReference type="SAM" id="MobiDB-lite"/>
    </source>
</evidence>
<feature type="compositionally biased region" description="Polar residues" evidence="1">
    <location>
        <begin position="346"/>
        <end position="360"/>
    </location>
</feature>
<name>A0A2H1G4N1_ZYMTR</name>
<dbReference type="CDD" id="cd18186">
    <property type="entry name" value="BTB_POZ_ZBTB_KLHL-like"/>
    <property type="match status" value="1"/>
</dbReference>